<keyword evidence="3" id="KW-1185">Reference proteome</keyword>
<feature type="transmembrane region" description="Helical" evidence="1">
    <location>
        <begin position="45"/>
        <end position="63"/>
    </location>
</feature>
<keyword evidence="1" id="KW-0472">Membrane</keyword>
<name>A0A1D7U5W4_9HYPH</name>
<gene>
    <name evidence="2" type="ORF">BHK69_21960</name>
</gene>
<dbReference type="AlphaFoldDB" id="A0A1D7U5W4"/>
<keyword evidence="1" id="KW-1133">Transmembrane helix</keyword>
<protein>
    <recommendedName>
        <fullName evidence="4">PH domain-containing protein</fullName>
    </recommendedName>
</protein>
<evidence type="ECO:0008006" key="4">
    <source>
        <dbReference type="Google" id="ProtNLM"/>
    </source>
</evidence>
<sequence>MLSNDRNDVTGMNLRHREDLWRSLGTMAICAWLIYRMFKSSEPWGLFRIAAVALALYLLFYTVRTLAGAFNNSVKLSFDRDGIFVAALSERRIPWAAIESYSLPPPEDDRPILSIKIADPEALGIMRRNPIAMWAGKRWGFRIPFDRIACDSNDLALGFWRFAPWIPRCAPLRRLW</sequence>
<dbReference type="STRING" id="1526658.BHK69_21960"/>
<accession>A0A1D7U5W4</accession>
<organism evidence="2 3">
    <name type="scientific">Bosea vaviloviae</name>
    <dbReference type="NCBI Taxonomy" id="1526658"/>
    <lineage>
        <taxon>Bacteria</taxon>
        <taxon>Pseudomonadati</taxon>
        <taxon>Pseudomonadota</taxon>
        <taxon>Alphaproteobacteria</taxon>
        <taxon>Hyphomicrobiales</taxon>
        <taxon>Boseaceae</taxon>
        <taxon>Bosea</taxon>
    </lineage>
</organism>
<evidence type="ECO:0000256" key="1">
    <source>
        <dbReference type="SAM" id="Phobius"/>
    </source>
</evidence>
<reference evidence="2 3" key="1">
    <citation type="journal article" date="2015" name="Antonie Van Leeuwenhoek">
        <title>Bosea vaviloviae sp. nov., a new species of slow-growing rhizobia isolated from nodules of the relict species Vavilovia formosa (Stev.) Fed.</title>
        <authorList>
            <person name="Safronova V.I."/>
            <person name="Kuznetsova I.G."/>
            <person name="Sazanova A.L."/>
            <person name="Kimeklis A.K."/>
            <person name="Belimov A.A."/>
            <person name="Andronov E.E."/>
            <person name="Pinaev A.G."/>
            <person name="Chizhevskaya E.P."/>
            <person name="Pukhaev A.R."/>
            <person name="Popov K.P."/>
            <person name="Willems A."/>
            <person name="Tikhonovich I.A."/>
        </authorList>
    </citation>
    <scope>NUCLEOTIDE SEQUENCE [LARGE SCALE GENOMIC DNA]</scope>
    <source>
        <strain evidence="2 3">Vaf18</strain>
    </source>
</reference>
<evidence type="ECO:0000313" key="2">
    <source>
        <dbReference type="EMBL" id="AOO82747.1"/>
    </source>
</evidence>
<evidence type="ECO:0000313" key="3">
    <source>
        <dbReference type="Proteomes" id="UP000094969"/>
    </source>
</evidence>
<proteinExistence type="predicted"/>
<feature type="transmembrane region" description="Helical" evidence="1">
    <location>
        <begin position="20"/>
        <end position="38"/>
    </location>
</feature>
<keyword evidence="1" id="KW-0812">Transmembrane</keyword>
<dbReference type="KEGG" id="bvv:BHK69_21960"/>
<dbReference type="Proteomes" id="UP000094969">
    <property type="component" value="Chromosome"/>
</dbReference>
<dbReference type="EMBL" id="CP017147">
    <property type="protein sequence ID" value="AOO82747.1"/>
    <property type="molecule type" value="Genomic_DNA"/>
</dbReference>